<dbReference type="InterPro" id="IPR001041">
    <property type="entry name" value="2Fe-2S_ferredoxin-type"/>
</dbReference>
<evidence type="ECO:0000256" key="1">
    <source>
        <dbReference type="ARBA" id="ARBA00023075"/>
    </source>
</evidence>
<dbReference type="CDD" id="cd00207">
    <property type="entry name" value="fer2"/>
    <property type="match status" value="1"/>
</dbReference>
<keyword evidence="6" id="KW-1185">Reference proteome</keyword>
<dbReference type="Proteomes" id="UP001165393">
    <property type="component" value="Unassembled WGS sequence"/>
</dbReference>
<dbReference type="InterPro" id="IPR001433">
    <property type="entry name" value="OxRdtase_FAD/NAD-bd"/>
</dbReference>
<evidence type="ECO:0000313" key="6">
    <source>
        <dbReference type="Proteomes" id="UP001165393"/>
    </source>
</evidence>
<evidence type="ECO:0000313" key="5">
    <source>
        <dbReference type="EMBL" id="MCM2680085.1"/>
    </source>
</evidence>
<dbReference type="Gene3D" id="3.10.20.30">
    <property type="match status" value="1"/>
</dbReference>
<dbReference type="PRINTS" id="PR00410">
    <property type="entry name" value="PHEHYDRXLASE"/>
</dbReference>
<dbReference type="InterPro" id="IPR001709">
    <property type="entry name" value="Flavoprot_Pyr_Nucl_cyt_Rdtase"/>
</dbReference>
<dbReference type="InterPro" id="IPR012675">
    <property type="entry name" value="Beta-grasp_dom_sf"/>
</dbReference>
<dbReference type="PROSITE" id="PS51085">
    <property type="entry name" value="2FE2S_FER_2"/>
    <property type="match status" value="1"/>
</dbReference>
<dbReference type="PRINTS" id="PR00371">
    <property type="entry name" value="FPNCR"/>
</dbReference>
<dbReference type="PANTHER" id="PTHR47354:SF5">
    <property type="entry name" value="PROTEIN RFBI"/>
    <property type="match status" value="1"/>
</dbReference>
<gene>
    <name evidence="5" type="ORF">NAF29_10455</name>
</gene>
<dbReference type="SUPFAM" id="SSF54292">
    <property type="entry name" value="2Fe-2S ferredoxin-like"/>
    <property type="match status" value="1"/>
</dbReference>
<dbReference type="InterPro" id="IPR036010">
    <property type="entry name" value="2Fe-2S_ferredoxin-like_sf"/>
</dbReference>
<name>A0AA41W6N2_9GAMM</name>
<dbReference type="Pfam" id="PF00970">
    <property type="entry name" value="FAD_binding_6"/>
    <property type="match status" value="1"/>
</dbReference>
<dbReference type="Gene3D" id="2.40.30.10">
    <property type="entry name" value="Translation factors"/>
    <property type="match status" value="1"/>
</dbReference>
<dbReference type="InterPro" id="IPR039261">
    <property type="entry name" value="FNR_nucleotide-bd"/>
</dbReference>
<feature type="domain" description="2Fe-2S ferredoxin-type" evidence="3">
    <location>
        <begin position="15"/>
        <end position="104"/>
    </location>
</feature>
<reference evidence="5 6" key="1">
    <citation type="journal article" date="2013" name="Antonie Van Leeuwenhoek">
        <title>Echinimonas agarilytica gen. nov., sp. nov., a new gammaproteobacterium isolated from the sea urchin Strongylocentrotus intermedius.</title>
        <authorList>
            <person name="Nedashkovskaya O.I."/>
            <person name="Stenkova A.M."/>
            <person name="Zhukova N.V."/>
            <person name="Van Trappen S."/>
            <person name="Lee J.S."/>
            <person name="Kim S.B."/>
        </authorList>
    </citation>
    <scope>NUCLEOTIDE SEQUENCE [LARGE SCALE GENOMIC DNA]</scope>
    <source>
        <strain evidence="5 6">KMM 6351</strain>
    </source>
</reference>
<dbReference type="Pfam" id="PF00111">
    <property type="entry name" value="Fer2"/>
    <property type="match status" value="1"/>
</dbReference>
<dbReference type="InterPro" id="IPR017938">
    <property type="entry name" value="Riboflavin_synthase-like_b-brl"/>
</dbReference>
<dbReference type="EMBL" id="JAMQGP010000004">
    <property type="protein sequence ID" value="MCM2680085.1"/>
    <property type="molecule type" value="Genomic_DNA"/>
</dbReference>
<dbReference type="InterPro" id="IPR017927">
    <property type="entry name" value="FAD-bd_FR_type"/>
</dbReference>
<accession>A0AA41W6N2</accession>
<dbReference type="SUPFAM" id="SSF63380">
    <property type="entry name" value="Riboflavin synthase domain-like"/>
    <property type="match status" value="1"/>
</dbReference>
<protein>
    <submittedName>
        <fullName evidence="5">2Fe-2S iron-sulfur cluster binding domain-containing protein</fullName>
    </submittedName>
</protein>
<keyword evidence="1" id="KW-0830">Ubiquinone</keyword>
<proteinExistence type="predicted"/>
<dbReference type="RefSeq" id="WP_251261510.1">
    <property type="nucleotide sequence ID" value="NZ_JAMQGP010000004.1"/>
</dbReference>
<evidence type="ECO:0000259" key="3">
    <source>
        <dbReference type="PROSITE" id="PS51085"/>
    </source>
</evidence>
<organism evidence="5 6">
    <name type="scientific">Echinimonas agarilytica</name>
    <dbReference type="NCBI Taxonomy" id="1215918"/>
    <lineage>
        <taxon>Bacteria</taxon>
        <taxon>Pseudomonadati</taxon>
        <taxon>Pseudomonadota</taxon>
        <taxon>Gammaproteobacteria</taxon>
        <taxon>Alteromonadales</taxon>
        <taxon>Echinimonadaceae</taxon>
        <taxon>Echinimonas</taxon>
    </lineage>
</organism>
<dbReference type="Gene3D" id="3.40.50.80">
    <property type="entry name" value="Nucleotide-binding domain of ferredoxin-NADP reductase (FNR) module"/>
    <property type="match status" value="1"/>
</dbReference>
<comment type="cofactor">
    <cofactor evidence="2">
        <name>[2Fe-2S] cluster</name>
        <dbReference type="ChEBI" id="CHEBI:190135"/>
    </cofactor>
</comment>
<dbReference type="Pfam" id="PF00175">
    <property type="entry name" value="NAD_binding_1"/>
    <property type="match status" value="1"/>
</dbReference>
<dbReference type="GO" id="GO:0051536">
    <property type="term" value="F:iron-sulfur cluster binding"/>
    <property type="evidence" value="ECO:0007669"/>
    <property type="project" value="InterPro"/>
</dbReference>
<evidence type="ECO:0000256" key="2">
    <source>
        <dbReference type="ARBA" id="ARBA00034078"/>
    </source>
</evidence>
<evidence type="ECO:0000259" key="4">
    <source>
        <dbReference type="PROSITE" id="PS51384"/>
    </source>
</evidence>
<dbReference type="PROSITE" id="PS51384">
    <property type="entry name" value="FAD_FR"/>
    <property type="match status" value="1"/>
</dbReference>
<dbReference type="InterPro" id="IPR008333">
    <property type="entry name" value="Cbr1-like_FAD-bd_dom"/>
</dbReference>
<dbReference type="SUPFAM" id="SSF52343">
    <property type="entry name" value="Ferredoxin reductase-like, C-terminal NADP-linked domain"/>
    <property type="match status" value="1"/>
</dbReference>
<dbReference type="AlphaFoldDB" id="A0AA41W6N2"/>
<feature type="domain" description="FAD-binding FR-type" evidence="4">
    <location>
        <begin position="102"/>
        <end position="201"/>
    </location>
</feature>
<comment type="caution">
    <text evidence="5">The sequence shown here is derived from an EMBL/GenBank/DDBJ whole genome shotgun (WGS) entry which is preliminary data.</text>
</comment>
<sequence length="354" mass="38904">MFSISKLFKRKPKPPKAKILSFDGQSIPLEENQLVLDALLDAGHSVRHGCRAGACQSCLMTCSEGSIPSAAQVGLNAAQKELNQFLSCSCIPSESMTIESAAQALPQTVAEVVEISKMNEQVVRVRLNAQLPYKSGQFVNVFKNGAVSRSYSLASTPQIDDFIELHIKRIEGGKFSQWAYDEMQIGVPLSVEGPIGACFYTADSPEQPLLLAGMGTGLAPLYGIVRDALMNHEHLAPIHLFVGAKDAKQLYLMDELKALVTQYPQLHVHYVVQQGAYEWLNTTHADSAFSEIDRYQLNEGDIYQYSKNLLPDCKGYRVFLCGADSFVRKMKKQCFLAGAAMSEISADTFLPSGH</sequence>
<dbReference type="PANTHER" id="PTHR47354">
    <property type="entry name" value="NADH OXIDOREDUCTASE HCR"/>
    <property type="match status" value="1"/>
</dbReference>
<dbReference type="GO" id="GO:0016491">
    <property type="term" value="F:oxidoreductase activity"/>
    <property type="evidence" value="ECO:0007669"/>
    <property type="project" value="InterPro"/>
</dbReference>
<dbReference type="InterPro" id="IPR050415">
    <property type="entry name" value="MRET"/>
</dbReference>